<proteinExistence type="predicted"/>
<evidence type="ECO:0000313" key="7">
    <source>
        <dbReference type="Proteomes" id="UP000577408"/>
    </source>
</evidence>
<dbReference type="AlphaFoldDB" id="A0A7H0K9B3"/>
<keyword evidence="4" id="KW-1133">Transmembrane helix</keyword>
<dbReference type="PANTHER" id="PTHR30250:SF11">
    <property type="entry name" value="O-ANTIGEN TRANSPORTER-RELATED"/>
    <property type="match status" value="1"/>
</dbReference>
<name>A0A7H0K9B3_9CORY</name>
<dbReference type="PANTHER" id="PTHR30250">
    <property type="entry name" value="PST FAMILY PREDICTED COLANIC ACID TRANSPORTER"/>
    <property type="match status" value="1"/>
</dbReference>
<protein>
    <submittedName>
        <fullName evidence="6">Oligosaccharide flippase family protein</fullName>
    </submittedName>
</protein>
<gene>
    <name evidence="6" type="ORF">HMA55_10975</name>
</gene>
<comment type="subcellular location">
    <subcellularLocation>
        <location evidence="1">Cell membrane</location>
        <topology evidence="1">Multi-pass membrane protein</topology>
    </subcellularLocation>
</comment>
<dbReference type="Proteomes" id="UP000577408">
    <property type="component" value="Unassembled WGS sequence"/>
</dbReference>
<evidence type="ECO:0000256" key="3">
    <source>
        <dbReference type="ARBA" id="ARBA00022692"/>
    </source>
</evidence>
<reference evidence="6 7" key="1">
    <citation type="submission" date="2020-05" db="EMBL/GenBank/DDBJ databases">
        <title>Descriptions of Corynebacterium xxxx sp. nov., Corynebacterium yyyy sp. nov. and Corynebacterium zzzz sp. nov.</title>
        <authorList>
            <person name="Zhang G."/>
        </authorList>
    </citation>
    <scope>NUCLEOTIDE SEQUENCE [LARGE SCALE GENOMIC DNA]</scope>
    <source>
        <strain evidence="7">zg-913</strain>
    </source>
</reference>
<dbReference type="EMBL" id="JABFED010000010">
    <property type="protein sequence ID" value="MBA1838392.1"/>
    <property type="molecule type" value="Genomic_DNA"/>
</dbReference>
<dbReference type="GO" id="GO:0005886">
    <property type="term" value="C:plasma membrane"/>
    <property type="evidence" value="ECO:0007669"/>
    <property type="project" value="UniProtKB-SubCell"/>
</dbReference>
<evidence type="ECO:0000256" key="2">
    <source>
        <dbReference type="ARBA" id="ARBA00022475"/>
    </source>
</evidence>
<keyword evidence="5" id="KW-0472">Membrane</keyword>
<keyword evidence="7" id="KW-1185">Reference proteome</keyword>
<keyword evidence="3" id="KW-0812">Transmembrane</keyword>
<evidence type="ECO:0000256" key="4">
    <source>
        <dbReference type="ARBA" id="ARBA00022989"/>
    </source>
</evidence>
<evidence type="ECO:0000256" key="1">
    <source>
        <dbReference type="ARBA" id="ARBA00004651"/>
    </source>
</evidence>
<keyword evidence="2" id="KW-1003">Cell membrane</keyword>
<dbReference type="Pfam" id="PF13440">
    <property type="entry name" value="Polysacc_synt_3"/>
    <property type="match status" value="1"/>
</dbReference>
<accession>A0A7H0K9B3</accession>
<sequence length="395" mass="43001">MPIIARFYSPTEFGTFALVLAIAGMLAPVSTLGLDQAIIRPGSRADLASLILTGFLASAILSFLAFWVLWMNPGIFRDSDSSPAFLAAALSSQLFLNCCTRLLNQIAVRNRHYSSLGVRNSVQSSTIALSQITIGALNWFTWANGLIIGSLLGSLIGVLVLIRYLLPFVPLFRSAAPLTTIKTHWRYPVIFAPANVFDQLALQAPLYVSGLFFSLSETGQLGMAERLVAGPIALIAFAGASTFDGEVSQKLRSDARTLKRTYLRHSKAYWALGALFSVSIWFLAPPLLPYILGSDWNAAIPILQLIAFAAGTRLAITPIKGIFRSLAYARVLFMLTVIRIILIALSIAVIAAFDLPFLHAVGVLYFTLATSDILLWAFGLNACHKWDSHAAQKHQ</sequence>
<evidence type="ECO:0000313" key="6">
    <source>
        <dbReference type="EMBL" id="MBA1838392.1"/>
    </source>
</evidence>
<comment type="caution">
    <text evidence="6">The sequence shown here is derived from an EMBL/GenBank/DDBJ whole genome shotgun (WGS) entry which is preliminary data.</text>
</comment>
<evidence type="ECO:0000256" key="5">
    <source>
        <dbReference type="ARBA" id="ARBA00023136"/>
    </source>
</evidence>
<organism evidence="6 7">
    <name type="scientific">Corynebacterium wankanglinii</name>
    <dbReference type="NCBI Taxonomy" id="2735136"/>
    <lineage>
        <taxon>Bacteria</taxon>
        <taxon>Bacillati</taxon>
        <taxon>Actinomycetota</taxon>
        <taxon>Actinomycetes</taxon>
        <taxon>Mycobacteriales</taxon>
        <taxon>Corynebacteriaceae</taxon>
        <taxon>Corynebacterium</taxon>
    </lineage>
</organism>
<dbReference type="InterPro" id="IPR050833">
    <property type="entry name" value="Poly_Biosynth_Transport"/>
</dbReference>